<dbReference type="Gene3D" id="3.40.50.1820">
    <property type="entry name" value="alpha/beta hydrolase"/>
    <property type="match status" value="1"/>
</dbReference>
<evidence type="ECO:0000259" key="1">
    <source>
        <dbReference type="Pfam" id="PF01764"/>
    </source>
</evidence>
<gene>
    <name evidence="2" type="ORF">Micbo1qcDRAFT_209056</name>
</gene>
<accession>A0A136IN65</accession>
<dbReference type="SUPFAM" id="SSF53474">
    <property type="entry name" value="alpha/beta-Hydrolases"/>
    <property type="match status" value="1"/>
</dbReference>
<dbReference type="Proteomes" id="UP000070501">
    <property type="component" value="Unassembled WGS sequence"/>
</dbReference>
<dbReference type="AlphaFoldDB" id="A0A136IN65"/>
<keyword evidence="3" id="KW-1185">Reference proteome</keyword>
<dbReference type="EMBL" id="KQ964268">
    <property type="protein sequence ID" value="KXJ86361.1"/>
    <property type="molecule type" value="Genomic_DNA"/>
</dbReference>
<evidence type="ECO:0000313" key="3">
    <source>
        <dbReference type="Proteomes" id="UP000070501"/>
    </source>
</evidence>
<proteinExistence type="predicted"/>
<name>A0A136IN65_9PEZI</name>
<dbReference type="InterPro" id="IPR002921">
    <property type="entry name" value="Fungal_lipase-type"/>
</dbReference>
<evidence type="ECO:0000313" key="2">
    <source>
        <dbReference type="EMBL" id="KXJ86361.1"/>
    </source>
</evidence>
<reference evidence="3" key="1">
    <citation type="submission" date="2016-02" db="EMBL/GenBank/DDBJ databases">
        <title>Draft genome sequence of Microdochium bolleyi, a fungal endophyte of beachgrass.</title>
        <authorList>
            <consortium name="DOE Joint Genome Institute"/>
            <person name="David A.S."/>
            <person name="May G."/>
            <person name="Haridas S."/>
            <person name="Lim J."/>
            <person name="Wang M."/>
            <person name="Labutti K."/>
            <person name="Lipzen A."/>
            <person name="Barry K."/>
            <person name="Grigoriev I.V."/>
        </authorList>
    </citation>
    <scope>NUCLEOTIDE SEQUENCE [LARGE SCALE GENOMIC DNA]</scope>
    <source>
        <strain evidence="3">J235TASD1</strain>
    </source>
</reference>
<sequence length="410" mass="44883">MSLPPHFDYNDAQQVYCLSAASNAVGSMSATQADLQSAMETSLREKLPQISGNWEVSWGPCVYSRYPAWDFPPENVCFAAVSHPQKRVVVAVAGTAPPAGSDWLDDVNIYESVDLSEWFGQWDTMIGVPPPSEEWWVSSGDMVCSDGTANGVFNILNNAPPSTAHDSGVLLWQYLQDLPSDYTLIMTGHSMGGAIVPVLALGLSNARMVAPGSFYTMTSAGPGVGNEAFVGAYKQAFPVKQHGSPPNYATLNSDLFNPNDIVPQAWSTDAADDRTLDNIPYAIYTKARVPGDFGAIWDTIWSAVKAAKAIAEWSFVDYRTIPGTPFTKIPPFQQPITTVDEAAQSVKDQHTKYYWRYIGIDKFEDEFEKHVGAQPGVSKPKIILGSTRQSLRELKKKERGAVEKSEPSKQ</sequence>
<dbReference type="InParanoid" id="A0A136IN65"/>
<organism evidence="2 3">
    <name type="scientific">Microdochium bolleyi</name>
    <dbReference type="NCBI Taxonomy" id="196109"/>
    <lineage>
        <taxon>Eukaryota</taxon>
        <taxon>Fungi</taxon>
        <taxon>Dikarya</taxon>
        <taxon>Ascomycota</taxon>
        <taxon>Pezizomycotina</taxon>
        <taxon>Sordariomycetes</taxon>
        <taxon>Xylariomycetidae</taxon>
        <taxon>Xylariales</taxon>
        <taxon>Microdochiaceae</taxon>
        <taxon>Microdochium</taxon>
    </lineage>
</organism>
<dbReference type="Pfam" id="PF01764">
    <property type="entry name" value="Lipase_3"/>
    <property type="match status" value="1"/>
</dbReference>
<dbReference type="OrthoDB" id="406844at2759"/>
<dbReference type="GO" id="GO:0006629">
    <property type="term" value="P:lipid metabolic process"/>
    <property type="evidence" value="ECO:0007669"/>
    <property type="project" value="InterPro"/>
</dbReference>
<protein>
    <recommendedName>
        <fullName evidence="1">Fungal lipase-type domain-containing protein</fullName>
    </recommendedName>
</protein>
<feature type="domain" description="Fungal lipase-type" evidence="1">
    <location>
        <begin position="175"/>
        <end position="239"/>
    </location>
</feature>
<dbReference type="InterPro" id="IPR029058">
    <property type="entry name" value="AB_hydrolase_fold"/>
</dbReference>